<accession>A0A8J3W2U0</accession>
<feature type="domain" description="Peptidase M48" evidence="8">
    <location>
        <begin position="152"/>
        <end position="205"/>
    </location>
</feature>
<keyword evidence="7" id="KW-0472">Membrane</keyword>
<evidence type="ECO:0000256" key="7">
    <source>
        <dbReference type="SAM" id="Phobius"/>
    </source>
</evidence>
<sequence>MIAASIALAGCVLVLGHLAGPLLLRGRWSAGIPGTAVALWSAAAGGTALALTGLVGLGLLWPSSPGHRLIDWIADCLPKDGHTISLVATLTSALLLAAGATALRLAVPRVIRTLRERREHREMLDIVAGDLAEVPDVRVLEHPLPMIYCLPARERPIVVTTGALQRLDPPEVEAVLAHERAHLRQRHHLVLMLVDALRAAVPWLGTLRLAHTTLPGLLELAADDSAARSHGRAPLMSALQKLAITSCSAGALAVNPASAQFAALRVARLRASHMVSRPLHTRALSWMAVAAAVGVPATLVTMGIIMLPLAC</sequence>
<proteinExistence type="inferred from homology"/>
<dbReference type="GO" id="GO:0046872">
    <property type="term" value="F:metal ion binding"/>
    <property type="evidence" value="ECO:0007669"/>
    <property type="project" value="UniProtKB-KW"/>
</dbReference>
<feature type="transmembrane region" description="Helical" evidence="7">
    <location>
        <begin position="284"/>
        <end position="310"/>
    </location>
</feature>
<dbReference type="AlphaFoldDB" id="A0A8J3W2U0"/>
<gene>
    <name evidence="9" type="ORF">Mth01_54090</name>
</gene>
<dbReference type="EMBL" id="BOOG01000074">
    <property type="protein sequence ID" value="GIH73156.1"/>
    <property type="molecule type" value="Genomic_DNA"/>
</dbReference>
<organism evidence="9 10">
    <name type="scientific">Sphaerimonospora thailandensis</name>
    <dbReference type="NCBI Taxonomy" id="795644"/>
    <lineage>
        <taxon>Bacteria</taxon>
        <taxon>Bacillati</taxon>
        <taxon>Actinomycetota</taxon>
        <taxon>Actinomycetes</taxon>
        <taxon>Streptosporangiales</taxon>
        <taxon>Streptosporangiaceae</taxon>
        <taxon>Sphaerimonospora</taxon>
    </lineage>
</organism>
<evidence type="ECO:0000259" key="8">
    <source>
        <dbReference type="Pfam" id="PF01435"/>
    </source>
</evidence>
<evidence type="ECO:0000256" key="2">
    <source>
        <dbReference type="ARBA" id="ARBA00022723"/>
    </source>
</evidence>
<dbReference type="RefSeq" id="WP_204018792.1">
    <property type="nucleotide sequence ID" value="NZ_BOOG01000074.1"/>
</dbReference>
<reference evidence="9" key="1">
    <citation type="submission" date="2021-01" db="EMBL/GenBank/DDBJ databases">
        <title>Whole genome shotgun sequence of Sphaerimonospora thailandensis NBRC 107569.</title>
        <authorList>
            <person name="Komaki H."/>
            <person name="Tamura T."/>
        </authorList>
    </citation>
    <scope>NUCLEOTIDE SEQUENCE</scope>
    <source>
        <strain evidence="9">NBRC 107569</strain>
    </source>
</reference>
<feature type="transmembrane region" description="Helical" evidence="7">
    <location>
        <begin position="81"/>
        <end position="107"/>
    </location>
</feature>
<comment type="cofactor">
    <cofactor evidence="6">
        <name>Zn(2+)</name>
        <dbReference type="ChEBI" id="CHEBI:29105"/>
    </cofactor>
    <text evidence="6">Binds 1 zinc ion per subunit.</text>
</comment>
<dbReference type="Proteomes" id="UP000610966">
    <property type="component" value="Unassembled WGS sequence"/>
</dbReference>
<comment type="similarity">
    <text evidence="6">Belongs to the peptidase M48 family.</text>
</comment>
<dbReference type="GO" id="GO:0004222">
    <property type="term" value="F:metalloendopeptidase activity"/>
    <property type="evidence" value="ECO:0007669"/>
    <property type="project" value="InterPro"/>
</dbReference>
<keyword evidence="2" id="KW-0479">Metal-binding</keyword>
<comment type="caution">
    <text evidence="9">The sequence shown here is derived from an EMBL/GenBank/DDBJ whole genome shotgun (WGS) entry which is preliminary data.</text>
</comment>
<keyword evidence="4 6" id="KW-0862">Zinc</keyword>
<dbReference type="PANTHER" id="PTHR34978:SF3">
    <property type="entry name" value="SLR0241 PROTEIN"/>
    <property type="match status" value="1"/>
</dbReference>
<keyword evidence="3 6" id="KW-0378">Hydrolase</keyword>
<dbReference type="PANTHER" id="PTHR34978">
    <property type="entry name" value="POSSIBLE SENSOR-TRANSDUCER PROTEIN BLAR"/>
    <property type="match status" value="1"/>
</dbReference>
<feature type="transmembrane region" description="Helical" evidence="7">
    <location>
        <begin position="6"/>
        <end position="24"/>
    </location>
</feature>
<feature type="transmembrane region" description="Helical" evidence="7">
    <location>
        <begin position="36"/>
        <end position="61"/>
    </location>
</feature>
<evidence type="ECO:0000256" key="1">
    <source>
        <dbReference type="ARBA" id="ARBA00022670"/>
    </source>
</evidence>
<keyword evidence="7" id="KW-0812">Transmembrane</keyword>
<keyword evidence="10" id="KW-1185">Reference proteome</keyword>
<evidence type="ECO:0000256" key="3">
    <source>
        <dbReference type="ARBA" id="ARBA00022801"/>
    </source>
</evidence>
<evidence type="ECO:0000256" key="6">
    <source>
        <dbReference type="RuleBase" id="RU003983"/>
    </source>
</evidence>
<keyword evidence="5 6" id="KW-0482">Metalloprotease</keyword>
<evidence type="ECO:0000256" key="5">
    <source>
        <dbReference type="ARBA" id="ARBA00023049"/>
    </source>
</evidence>
<keyword evidence="1 6" id="KW-0645">Protease</keyword>
<dbReference type="Gene3D" id="3.30.2010.10">
    <property type="entry name" value="Metalloproteases ('zincins'), catalytic domain"/>
    <property type="match status" value="1"/>
</dbReference>
<dbReference type="CDD" id="cd07326">
    <property type="entry name" value="M56_BlaR1_MecR1_like"/>
    <property type="match status" value="1"/>
</dbReference>
<keyword evidence="7" id="KW-1133">Transmembrane helix</keyword>
<dbReference type="Pfam" id="PF01435">
    <property type="entry name" value="Peptidase_M48"/>
    <property type="match status" value="1"/>
</dbReference>
<dbReference type="InterPro" id="IPR052173">
    <property type="entry name" value="Beta-lactam_resp_regulator"/>
</dbReference>
<evidence type="ECO:0000313" key="10">
    <source>
        <dbReference type="Proteomes" id="UP000610966"/>
    </source>
</evidence>
<evidence type="ECO:0000256" key="4">
    <source>
        <dbReference type="ARBA" id="ARBA00022833"/>
    </source>
</evidence>
<dbReference type="InterPro" id="IPR001915">
    <property type="entry name" value="Peptidase_M48"/>
</dbReference>
<name>A0A8J3W2U0_9ACTN</name>
<evidence type="ECO:0000313" key="9">
    <source>
        <dbReference type="EMBL" id="GIH73156.1"/>
    </source>
</evidence>
<dbReference type="GO" id="GO:0006508">
    <property type="term" value="P:proteolysis"/>
    <property type="evidence" value="ECO:0007669"/>
    <property type="project" value="UniProtKB-KW"/>
</dbReference>
<protein>
    <recommendedName>
        <fullName evidence="8">Peptidase M48 domain-containing protein</fullName>
    </recommendedName>
</protein>